<comment type="caution">
    <text evidence="2">The sequence shown here is derived from an EMBL/GenBank/DDBJ whole genome shotgun (WGS) entry which is preliminary data.</text>
</comment>
<name>A0AAW0C1M3_9AGAR</name>
<organism evidence="2 3">
    <name type="scientific">Favolaschia claudopus</name>
    <dbReference type="NCBI Taxonomy" id="2862362"/>
    <lineage>
        <taxon>Eukaryota</taxon>
        <taxon>Fungi</taxon>
        <taxon>Dikarya</taxon>
        <taxon>Basidiomycota</taxon>
        <taxon>Agaricomycotina</taxon>
        <taxon>Agaricomycetes</taxon>
        <taxon>Agaricomycetidae</taxon>
        <taxon>Agaricales</taxon>
        <taxon>Marasmiineae</taxon>
        <taxon>Mycenaceae</taxon>
        <taxon>Favolaschia</taxon>
    </lineage>
</organism>
<protein>
    <submittedName>
        <fullName evidence="2">Uncharacterized protein</fullName>
    </submittedName>
</protein>
<feature type="signal peptide" evidence="1">
    <location>
        <begin position="1"/>
        <end position="19"/>
    </location>
</feature>
<dbReference type="Proteomes" id="UP001362999">
    <property type="component" value="Unassembled WGS sequence"/>
</dbReference>
<keyword evidence="3" id="KW-1185">Reference proteome</keyword>
<feature type="chain" id="PRO_5043373378" evidence="1">
    <location>
        <begin position="20"/>
        <end position="96"/>
    </location>
</feature>
<sequence length="96" mass="10345">MVKLLNLTIFLVSIVSALATPLSTRDILKCSDPACGGNLLENNIEIWDGYLREIAEQIGIDPNQPDLYDAVVKAGAGMCIKTPDQNVPSDAIACWV</sequence>
<evidence type="ECO:0000256" key="1">
    <source>
        <dbReference type="SAM" id="SignalP"/>
    </source>
</evidence>
<dbReference type="EMBL" id="JAWWNJ010000024">
    <property type="protein sequence ID" value="KAK7031548.1"/>
    <property type="molecule type" value="Genomic_DNA"/>
</dbReference>
<evidence type="ECO:0000313" key="3">
    <source>
        <dbReference type="Proteomes" id="UP001362999"/>
    </source>
</evidence>
<reference evidence="2 3" key="1">
    <citation type="journal article" date="2024" name="J Genomics">
        <title>Draft genome sequencing and assembly of Favolaschia claudopus CIRM-BRFM 2984 isolated from oak limbs.</title>
        <authorList>
            <person name="Navarro D."/>
            <person name="Drula E."/>
            <person name="Chaduli D."/>
            <person name="Cazenave R."/>
            <person name="Ahrendt S."/>
            <person name="Wang J."/>
            <person name="Lipzen A."/>
            <person name="Daum C."/>
            <person name="Barry K."/>
            <person name="Grigoriev I.V."/>
            <person name="Favel A."/>
            <person name="Rosso M.N."/>
            <person name="Martin F."/>
        </authorList>
    </citation>
    <scope>NUCLEOTIDE SEQUENCE [LARGE SCALE GENOMIC DNA]</scope>
    <source>
        <strain evidence="2 3">CIRM-BRFM 2984</strain>
    </source>
</reference>
<accession>A0AAW0C1M3</accession>
<evidence type="ECO:0000313" key="2">
    <source>
        <dbReference type="EMBL" id="KAK7031548.1"/>
    </source>
</evidence>
<keyword evidence="1" id="KW-0732">Signal</keyword>
<dbReference type="AlphaFoldDB" id="A0AAW0C1M3"/>
<gene>
    <name evidence="2" type="ORF">R3P38DRAFT_2924311</name>
</gene>
<proteinExistence type="predicted"/>